<dbReference type="Proteomes" id="UP000757900">
    <property type="component" value="Unassembled WGS sequence"/>
</dbReference>
<dbReference type="PROSITE" id="PS51000">
    <property type="entry name" value="HTH_DEOR_2"/>
    <property type="match status" value="1"/>
</dbReference>
<name>A0A929MR76_ABIDE</name>
<comment type="caution">
    <text evidence="4">The sequence shown here is derived from an EMBL/GenBank/DDBJ whole genome shotgun (WGS) entry which is preliminary data.</text>
</comment>
<reference evidence="4" key="1">
    <citation type="submission" date="2020-04" db="EMBL/GenBank/DDBJ databases">
        <title>Deep metagenomics examines the oral microbiome during advanced dental caries in children, revealing novel taxa and co-occurrences with host molecules.</title>
        <authorList>
            <person name="Baker J.L."/>
            <person name="Morton J.T."/>
            <person name="Dinis M."/>
            <person name="Alvarez R."/>
            <person name="Tran N.C."/>
            <person name="Knight R."/>
            <person name="Edlund A."/>
        </authorList>
    </citation>
    <scope>NUCLEOTIDE SEQUENCE</scope>
    <source>
        <strain evidence="4">JCVI_23_bin.16</strain>
    </source>
</reference>
<dbReference type="PANTHER" id="PTHR30363">
    <property type="entry name" value="HTH-TYPE TRANSCRIPTIONAL REGULATOR SRLR-RELATED"/>
    <property type="match status" value="1"/>
</dbReference>
<dbReference type="AlphaFoldDB" id="A0A929MR76"/>
<dbReference type="InterPro" id="IPR036390">
    <property type="entry name" value="WH_DNA-bd_sf"/>
</dbReference>
<evidence type="ECO:0000313" key="4">
    <source>
        <dbReference type="EMBL" id="MBF0935832.1"/>
    </source>
</evidence>
<dbReference type="InterPro" id="IPR050313">
    <property type="entry name" value="Carb_Metab_HTH_regulators"/>
</dbReference>
<dbReference type="SUPFAM" id="SSF46785">
    <property type="entry name" value="Winged helix' DNA-binding domain"/>
    <property type="match status" value="1"/>
</dbReference>
<accession>A0A929MR76</accession>
<dbReference type="Gene3D" id="1.10.10.10">
    <property type="entry name" value="Winged helix-like DNA-binding domain superfamily/Winged helix DNA-binding domain"/>
    <property type="match status" value="1"/>
</dbReference>
<evidence type="ECO:0000256" key="2">
    <source>
        <dbReference type="ARBA" id="ARBA00023163"/>
    </source>
</evidence>
<dbReference type="GO" id="GO:0003700">
    <property type="term" value="F:DNA-binding transcription factor activity"/>
    <property type="evidence" value="ECO:0007669"/>
    <property type="project" value="InterPro"/>
</dbReference>
<dbReference type="InterPro" id="IPR001034">
    <property type="entry name" value="DeoR_HTH"/>
</dbReference>
<dbReference type="PANTHER" id="PTHR30363:SF44">
    <property type="entry name" value="AGA OPERON TRANSCRIPTIONAL REPRESSOR-RELATED"/>
    <property type="match status" value="1"/>
</dbReference>
<dbReference type="SMART" id="SM00420">
    <property type="entry name" value="HTH_DEOR"/>
    <property type="match status" value="1"/>
</dbReference>
<dbReference type="PRINTS" id="PR00037">
    <property type="entry name" value="HTHLACR"/>
</dbReference>
<keyword evidence="2" id="KW-0804">Transcription</keyword>
<keyword evidence="1" id="KW-0805">Transcription regulation</keyword>
<evidence type="ECO:0000313" key="5">
    <source>
        <dbReference type="Proteomes" id="UP000757900"/>
    </source>
</evidence>
<feature type="non-terminal residue" evidence="4">
    <location>
        <position position="98"/>
    </location>
</feature>
<dbReference type="Pfam" id="PF08220">
    <property type="entry name" value="HTH_DeoR"/>
    <property type="match status" value="1"/>
</dbReference>
<feature type="domain" description="HTH deoR-type" evidence="3">
    <location>
        <begin position="8"/>
        <end position="65"/>
    </location>
</feature>
<sequence>MKRSVQDVRQRRDLMIQALNQSPSKSLTVESLAQLAKVSTMTVRRDLNLLAKMGIIERHHGYAILNEVPFFEGDTQNPHIEQIKQAIAEKAATYIEEK</sequence>
<evidence type="ECO:0000259" key="3">
    <source>
        <dbReference type="PROSITE" id="PS51000"/>
    </source>
</evidence>
<gene>
    <name evidence="4" type="ORF">HXK00_09385</name>
</gene>
<dbReference type="EMBL" id="JABZFV010000422">
    <property type="protein sequence ID" value="MBF0935832.1"/>
    <property type="molecule type" value="Genomic_DNA"/>
</dbReference>
<dbReference type="InterPro" id="IPR036388">
    <property type="entry name" value="WH-like_DNA-bd_sf"/>
</dbReference>
<protein>
    <submittedName>
        <fullName evidence="4">DeoR/GlpR transcriptional regulator</fullName>
    </submittedName>
</protein>
<proteinExistence type="predicted"/>
<evidence type="ECO:0000256" key="1">
    <source>
        <dbReference type="ARBA" id="ARBA00023015"/>
    </source>
</evidence>
<organism evidence="4 5">
    <name type="scientific">Abiotrophia defectiva</name>
    <name type="common">Streptococcus defectivus</name>
    <dbReference type="NCBI Taxonomy" id="46125"/>
    <lineage>
        <taxon>Bacteria</taxon>
        <taxon>Bacillati</taxon>
        <taxon>Bacillota</taxon>
        <taxon>Bacilli</taxon>
        <taxon>Lactobacillales</taxon>
        <taxon>Aerococcaceae</taxon>
        <taxon>Abiotrophia</taxon>
    </lineage>
</organism>